<evidence type="ECO:0000256" key="6">
    <source>
        <dbReference type="ARBA" id="ARBA00024936"/>
    </source>
</evidence>
<evidence type="ECO:0000256" key="3">
    <source>
        <dbReference type="ARBA" id="ARBA00023015"/>
    </source>
</evidence>
<dbReference type="NCBIfam" id="TIGR03384">
    <property type="entry name" value="betaine_BetI"/>
    <property type="match status" value="1"/>
</dbReference>
<dbReference type="RefSeq" id="WP_041342132.1">
    <property type="nucleotide sequence ID" value="NZ_CP007151.1"/>
</dbReference>
<dbReference type="KEGG" id="msx:AU14_15640"/>
<dbReference type="InterPro" id="IPR001647">
    <property type="entry name" value="HTH_TetR"/>
</dbReference>
<evidence type="ECO:0000256" key="7">
    <source>
        <dbReference type="HAMAP-Rule" id="MF_00768"/>
    </source>
</evidence>
<dbReference type="PANTHER" id="PTHR47506">
    <property type="entry name" value="TRANSCRIPTIONAL REGULATORY PROTEIN"/>
    <property type="match status" value="1"/>
</dbReference>
<dbReference type="GO" id="GO:0019285">
    <property type="term" value="P:glycine betaine biosynthetic process from choline"/>
    <property type="evidence" value="ECO:0007669"/>
    <property type="project" value="UniProtKB-UniRule"/>
</dbReference>
<dbReference type="HOGENOM" id="CLU_069356_15_4_6"/>
<keyword evidence="2 7" id="KW-0678">Repressor</keyword>
<dbReference type="PROSITE" id="PS50977">
    <property type="entry name" value="HTH_TETR_2"/>
    <property type="match status" value="1"/>
</dbReference>
<dbReference type="EMBL" id="CP007151">
    <property type="protein sequence ID" value="AHI29487.1"/>
    <property type="molecule type" value="Genomic_DNA"/>
</dbReference>
<dbReference type="InterPro" id="IPR017757">
    <property type="entry name" value="Tscrpt_rep_BetI"/>
</dbReference>
<evidence type="ECO:0000256" key="5">
    <source>
        <dbReference type="ARBA" id="ARBA00023163"/>
    </source>
</evidence>
<protein>
    <recommendedName>
        <fullName evidence="7">HTH-type transcriptional regulator BetI</fullName>
    </recommendedName>
</protein>
<dbReference type="Proteomes" id="UP000061489">
    <property type="component" value="Chromosome"/>
</dbReference>
<sequence>MPKVGMKDTRKQQLIEATMHSIAELGLQNTTIVSISKRAGMSSGIISHYFGGKQGLIEAALRYLLDQLGKELRERMAKTDGSPDQRLACIIESNFSDFQRSALAAKTWLSFWARSMHEPGLKRLQQINNARLYSNLRFSFAQVLSPDAATAAARQTAALIDGFWLRSAMSVEPEESFQAGEKLCKRFVQDALSQANTTNSTSAPGGYKSYG</sequence>
<dbReference type="NCBIfam" id="NF001978">
    <property type="entry name" value="PRK00767.1"/>
    <property type="match status" value="1"/>
</dbReference>
<keyword evidence="3 7" id="KW-0805">Transcription regulation</keyword>
<comment type="function">
    <text evidence="6">Repressor involved in the biosynthesis of the osmoprotectant glycine betaine. It represses transcription of the choline transporter BetT and the genes of BetAB involved in the synthesis of glycine betaine.</text>
</comment>
<comment type="pathway">
    <text evidence="1 7">Amine and polyamine biosynthesis; betaine biosynthesis via choline pathway [regulation].</text>
</comment>
<dbReference type="GO" id="GO:0003700">
    <property type="term" value="F:DNA-binding transcription factor activity"/>
    <property type="evidence" value="ECO:0007669"/>
    <property type="project" value="UniProtKB-UniRule"/>
</dbReference>
<dbReference type="OrthoDB" id="7618612at2"/>
<dbReference type="UniPathway" id="UPA00529"/>
<dbReference type="PANTHER" id="PTHR47506:SF1">
    <property type="entry name" value="HTH-TYPE TRANSCRIPTIONAL REGULATOR YJDC"/>
    <property type="match status" value="1"/>
</dbReference>
<dbReference type="InterPro" id="IPR009057">
    <property type="entry name" value="Homeodomain-like_sf"/>
</dbReference>
<dbReference type="Pfam" id="PF00440">
    <property type="entry name" value="TetR_N"/>
    <property type="match status" value="1"/>
</dbReference>
<dbReference type="GO" id="GO:0045892">
    <property type="term" value="P:negative regulation of DNA-templated transcription"/>
    <property type="evidence" value="ECO:0007669"/>
    <property type="project" value="UniProtKB-UniRule"/>
</dbReference>
<evidence type="ECO:0000313" key="11">
    <source>
        <dbReference type="Proteomes" id="UP000061489"/>
    </source>
</evidence>
<feature type="domain" description="HTH tetR-type" evidence="9">
    <location>
        <begin position="8"/>
        <end position="68"/>
    </location>
</feature>
<dbReference type="Pfam" id="PF13977">
    <property type="entry name" value="TetR_C_6"/>
    <property type="match status" value="1"/>
</dbReference>
<keyword evidence="4 7" id="KW-0238">DNA-binding</keyword>
<dbReference type="SUPFAM" id="SSF46689">
    <property type="entry name" value="Homeodomain-like"/>
    <property type="match status" value="1"/>
</dbReference>
<comment type="function">
    <text evidence="7">Repressor involved in choline regulation of the bet genes.</text>
</comment>
<keyword evidence="5 7" id="KW-0804">Transcription</keyword>
<dbReference type="AlphaFoldDB" id="W5YJV4"/>
<reference evidence="10 11" key="1">
    <citation type="journal article" date="2014" name="Genome Announc.">
        <title>Draft Genome Sequences of Marinobacter similis A3d10T and Marinobacter salarius R9SW1T.</title>
        <authorList>
            <person name="Ivanova E.P."/>
            <person name="Ng H.J."/>
            <person name="Webb H.K."/>
            <person name="Feng G."/>
            <person name="Oshima K."/>
            <person name="Hattori M."/>
            <person name="Ohkuma M."/>
            <person name="Sergeev A.F."/>
            <person name="Mikhailov V.V."/>
            <person name="Crawford R.J."/>
            <person name="Sawabe T."/>
        </authorList>
    </citation>
    <scope>NUCLEOTIDE SEQUENCE [LARGE SCALE GENOMIC DNA]</scope>
    <source>
        <strain evidence="10 11">A3d10</strain>
    </source>
</reference>
<dbReference type="SUPFAM" id="SSF48498">
    <property type="entry name" value="Tetracyclin repressor-like, C-terminal domain"/>
    <property type="match status" value="1"/>
</dbReference>
<dbReference type="STRING" id="1420916.AU14_15640"/>
<evidence type="ECO:0000256" key="8">
    <source>
        <dbReference type="PROSITE-ProRule" id="PRU00335"/>
    </source>
</evidence>
<evidence type="ECO:0000256" key="1">
    <source>
        <dbReference type="ARBA" id="ARBA00004719"/>
    </source>
</evidence>
<evidence type="ECO:0000256" key="2">
    <source>
        <dbReference type="ARBA" id="ARBA00022491"/>
    </source>
</evidence>
<dbReference type="InterPro" id="IPR039538">
    <property type="entry name" value="BetI_C"/>
</dbReference>
<dbReference type="HAMAP" id="MF_00768">
    <property type="entry name" value="HTH_type_BetI"/>
    <property type="match status" value="1"/>
</dbReference>
<evidence type="ECO:0000256" key="4">
    <source>
        <dbReference type="ARBA" id="ARBA00023125"/>
    </source>
</evidence>
<accession>W5YJV4</accession>
<organism evidence="10 11">
    <name type="scientific">Marinobacter similis</name>
    <dbReference type="NCBI Taxonomy" id="1420916"/>
    <lineage>
        <taxon>Bacteria</taxon>
        <taxon>Pseudomonadati</taxon>
        <taxon>Pseudomonadota</taxon>
        <taxon>Gammaproteobacteria</taxon>
        <taxon>Pseudomonadales</taxon>
        <taxon>Marinobacteraceae</taxon>
        <taxon>Marinobacter</taxon>
    </lineage>
</organism>
<dbReference type="Gene3D" id="1.10.357.10">
    <property type="entry name" value="Tetracycline Repressor, domain 2"/>
    <property type="match status" value="1"/>
</dbReference>
<evidence type="ECO:0000259" key="9">
    <source>
        <dbReference type="PROSITE" id="PS50977"/>
    </source>
</evidence>
<evidence type="ECO:0000313" key="10">
    <source>
        <dbReference type="EMBL" id="AHI29487.1"/>
    </source>
</evidence>
<dbReference type="InterPro" id="IPR036271">
    <property type="entry name" value="Tet_transcr_reg_TetR-rel_C_sf"/>
</dbReference>
<keyword evidence="11" id="KW-1185">Reference proteome</keyword>
<name>W5YJV4_9GAMM</name>
<feature type="DNA-binding region" description="H-T-H motif" evidence="7 8">
    <location>
        <begin position="31"/>
        <end position="50"/>
    </location>
</feature>
<dbReference type="GO" id="GO:0003677">
    <property type="term" value="F:DNA binding"/>
    <property type="evidence" value="ECO:0007669"/>
    <property type="project" value="UniProtKB-UniRule"/>
</dbReference>
<gene>
    <name evidence="7" type="primary">betI</name>
    <name evidence="10" type="ORF">AU14_15640</name>
</gene>
<proteinExistence type="inferred from homology"/>